<dbReference type="Proteomes" id="UP001152797">
    <property type="component" value="Unassembled WGS sequence"/>
</dbReference>
<name>A0A9P1GD67_9DINO</name>
<dbReference type="PROSITE" id="PS50106">
    <property type="entry name" value="PDZ"/>
    <property type="match status" value="1"/>
</dbReference>
<dbReference type="Pfam" id="PF17820">
    <property type="entry name" value="PDZ_6"/>
    <property type="match status" value="1"/>
</dbReference>
<dbReference type="SUPFAM" id="SSF50156">
    <property type="entry name" value="PDZ domain-like"/>
    <property type="match status" value="1"/>
</dbReference>
<reference evidence="2" key="1">
    <citation type="submission" date="2022-10" db="EMBL/GenBank/DDBJ databases">
        <authorList>
            <person name="Chen Y."/>
            <person name="Dougan E. K."/>
            <person name="Chan C."/>
            <person name="Rhodes N."/>
            <person name="Thang M."/>
        </authorList>
    </citation>
    <scope>NUCLEOTIDE SEQUENCE</scope>
</reference>
<organism evidence="2">
    <name type="scientific">Cladocopium goreaui</name>
    <dbReference type="NCBI Taxonomy" id="2562237"/>
    <lineage>
        <taxon>Eukaryota</taxon>
        <taxon>Sar</taxon>
        <taxon>Alveolata</taxon>
        <taxon>Dinophyceae</taxon>
        <taxon>Suessiales</taxon>
        <taxon>Symbiodiniaceae</taxon>
        <taxon>Cladocopium</taxon>
    </lineage>
</organism>
<proteinExistence type="predicted"/>
<reference evidence="3" key="2">
    <citation type="submission" date="2024-04" db="EMBL/GenBank/DDBJ databases">
        <authorList>
            <person name="Chen Y."/>
            <person name="Shah S."/>
            <person name="Dougan E. K."/>
            <person name="Thang M."/>
            <person name="Chan C."/>
        </authorList>
    </citation>
    <scope>NUCLEOTIDE SEQUENCE [LARGE SCALE GENOMIC DNA]</scope>
</reference>
<evidence type="ECO:0000313" key="3">
    <source>
        <dbReference type="EMBL" id="CAL1159807.1"/>
    </source>
</evidence>
<dbReference type="InterPro" id="IPR001478">
    <property type="entry name" value="PDZ"/>
</dbReference>
<evidence type="ECO:0000313" key="2">
    <source>
        <dbReference type="EMBL" id="CAI4006432.1"/>
    </source>
</evidence>
<evidence type="ECO:0000313" key="4">
    <source>
        <dbReference type="EMBL" id="CAL4793744.1"/>
    </source>
</evidence>
<gene>
    <name evidence="2" type="ORF">C1SCF055_LOCUS32072</name>
</gene>
<dbReference type="EMBL" id="CAMXCT020003823">
    <property type="protein sequence ID" value="CAL1159807.1"/>
    <property type="molecule type" value="Genomic_DNA"/>
</dbReference>
<evidence type="ECO:0000259" key="1">
    <source>
        <dbReference type="PROSITE" id="PS50106"/>
    </source>
</evidence>
<protein>
    <submittedName>
        <fullName evidence="4">Probable periplasmic serine endoprotease DegP-like (Protease Do)</fullName>
    </submittedName>
</protein>
<comment type="caution">
    <text evidence="2">The sequence shown here is derived from an EMBL/GenBank/DDBJ whole genome shotgun (WGS) entry which is preliminary data.</text>
</comment>
<dbReference type="SMART" id="SM00228">
    <property type="entry name" value="PDZ"/>
    <property type="match status" value="1"/>
</dbReference>
<dbReference type="EMBL" id="CAMXCT030003823">
    <property type="protein sequence ID" value="CAL4793744.1"/>
    <property type="molecule type" value="Genomic_DNA"/>
</dbReference>
<sequence>MKAERSRRSDWHDQHEGLVWRGHRLCYTCGFHPECFTKPYLKKEGATSIHWIEDEIESCAQAESFGQGAFVEMVLEGSPAEEAKLQENDQIVEVNGQKLCHFDQVQMAVRSTKVGGQLKLKIKRGKETVSTTVPKTRRVFGSFVETP</sequence>
<dbReference type="AlphaFoldDB" id="A0A9P1GD67"/>
<dbReference type="Gene3D" id="2.30.42.10">
    <property type="match status" value="1"/>
</dbReference>
<dbReference type="InterPro" id="IPR041489">
    <property type="entry name" value="PDZ_6"/>
</dbReference>
<dbReference type="EMBL" id="CAMXCT010003823">
    <property type="protein sequence ID" value="CAI4006432.1"/>
    <property type="molecule type" value="Genomic_DNA"/>
</dbReference>
<keyword evidence="5" id="KW-1185">Reference proteome</keyword>
<dbReference type="OrthoDB" id="4217619at2759"/>
<accession>A0A9P1GD67</accession>
<feature type="domain" description="PDZ" evidence="1">
    <location>
        <begin position="68"/>
        <end position="126"/>
    </location>
</feature>
<evidence type="ECO:0000313" key="5">
    <source>
        <dbReference type="Proteomes" id="UP001152797"/>
    </source>
</evidence>
<dbReference type="InterPro" id="IPR036034">
    <property type="entry name" value="PDZ_sf"/>
</dbReference>